<keyword evidence="3" id="KW-1185">Reference proteome</keyword>
<accession>A0A239J627</accession>
<gene>
    <name evidence="2" type="ORF">SAMN05421640_1998</name>
</gene>
<dbReference type="Proteomes" id="UP000198393">
    <property type="component" value="Unassembled WGS sequence"/>
</dbReference>
<dbReference type="RefSeq" id="WP_089356714.1">
    <property type="nucleotide sequence ID" value="NZ_FZPD01000003.1"/>
</dbReference>
<keyword evidence="1" id="KW-1133">Transmembrane helix</keyword>
<keyword evidence="1" id="KW-0472">Membrane</keyword>
<feature type="transmembrane region" description="Helical" evidence="1">
    <location>
        <begin position="117"/>
        <end position="141"/>
    </location>
</feature>
<evidence type="ECO:0000313" key="2">
    <source>
        <dbReference type="EMBL" id="SNT01112.1"/>
    </source>
</evidence>
<name>A0A239J627_EKHLU</name>
<proteinExistence type="predicted"/>
<protein>
    <recommendedName>
        <fullName evidence="4">Glycine zipper family protein</fullName>
    </recommendedName>
</protein>
<organism evidence="2 3">
    <name type="scientific">Ekhidna lutea</name>
    <dbReference type="NCBI Taxonomy" id="447679"/>
    <lineage>
        <taxon>Bacteria</taxon>
        <taxon>Pseudomonadati</taxon>
        <taxon>Bacteroidota</taxon>
        <taxon>Cytophagia</taxon>
        <taxon>Cytophagales</taxon>
        <taxon>Reichenbachiellaceae</taxon>
        <taxon>Ekhidna</taxon>
    </lineage>
</organism>
<evidence type="ECO:0000313" key="3">
    <source>
        <dbReference type="Proteomes" id="UP000198393"/>
    </source>
</evidence>
<dbReference type="AlphaFoldDB" id="A0A239J627"/>
<evidence type="ECO:0008006" key="4">
    <source>
        <dbReference type="Google" id="ProtNLM"/>
    </source>
</evidence>
<reference evidence="2 3" key="1">
    <citation type="submission" date="2017-06" db="EMBL/GenBank/DDBJ databases">
        <authorList>
            <person name="Kim H.J."/>
            <person name="Triplett B.A."/>
        </authorList>
    </citation>
    <scope>NUCLEOTIDE SEQUENCE [LARGE SCALE GENOMIC DNA]</scope>
    <source>
        <strain evidence="2 3">DSM 19307</strain>
    </source>
</reference>
<dbReference type="EMBL" id="FZPD01000003">
    <property type="protein sequence ID" value="SNT01112.1"/>
    <property type="molecule type" value="Genomic_DNA"/>
</dbReference>
<feature type="transmembrane region" description="Helical" evidence="1">
    <location>
        <begin position="91"/>
        <end position="111"/>
    </location>
</feature>
<evidence type="ECO:0000256" key="1">
    <source>
        <dbReference type="SAM" id="Phobius"/>
    </source>
</evidence>
<sequence length="154" mass="16746">MKLSEAQAFFSNLIEDTNKKSELKVYQGFTQILSSLEKRGLTDEQVHAIESHLDGLDLTANTDNRKKYLKGKLNEFSTYLRNEFSLITEGYYTSIGLAYGLVFGPGIGLTFGTAFGAIGISIGLSIGAGLGMTLGMMYGAMKDAEVKRQGRVLA</sequence>
<dbReference type="OrthoDB" id="1139266at2"/>
<keyword evidence="1" id="KW-0812">Transmembrane</keyword>